<keyword evidence="5" id="KW-1185">Reference proteome</keyword>
<sequence length="205" mass="21526">MNAIALTRASAALLLGCGLLAPLAQADTQVVKYGNLYANAVVATPLLAQDSLVVDTFTTERGALSQTTTFTVGDGVEYFSGNAAWLVNMADDFGPRLTGVNIDLFDATNTLLQSDNFVGVLGGFAHSTFGGLLGPGTYTMVATGTGIRDSLLDISLTMAVPEPGTYAMLLAGLGLVGLGWWRRKSGVVRDSGRWQMMRYQPVAPA</sequence>
<dbReference type="InterPro" id="IPR013424">
    <property type="entry name" value="Ice-binding_C"/>
</dbReference>
<feature type="signal peptide" evidence="2">
    <location>
        <begin position="1"/>
        <end position="26"/>
    </location>
</feature>
<keyword evidence="1" id="KW-0472">Membrane</keyword>
<feature type="transmembrane region" description="Helical" evidence="1">
    <location>
        <begin position="164"/>
        <end position="181"/>
    </location>
</feature>
<gene>
    <name evidence="4" type="ORF">ASR47_101747</name>
</gene>
<evidence type="ECO:0000259" key="3">
    <source>
        <dbReference type="Pfam" id="PF07589"/>
    </source>
</evidence>
<protein>
    <submittedName>
        <fullName evidence="4">PEP-CTERM protein-sorting domain-containing protein</fullName>
    </submittedName>
</protein>
<dbReference type="NCBIfam" id="TIGR02595">
    <property type="entry name" value="PEP_CTERM"/>
    <property type="match status" value="1"/>
</dbReference>
<organism evidence="4 5">
    <name type="scientific">Janthinobacterium psychrotolerans</name>
    <dbReference type="NCBI Taxonomy" id="1747903"/>
    <lineage>
        <taxon>Bacteria</taxon>
        <taxon>Pseudomonadati</taxon>
        <taxon>Pseudomonadota</taxon>
        <taxon>Betaproteobacteria</taxon>
        <taxon>Burkholderiales</taxon>
        <taxon>Oxalobacteraceae</taxon>
        <taxon>Janthinobacterium</taxon>
    </lineage>
</organism>
<feature type="domain" description="Ice-binding protein C-terminal" evidence="3">
    <location>
        <begin position="159"/>
        <end position="183"/>
    </location>
</feature>
<keyword evidence="2" id="KW-0732">Signal</keyword>
<dbReference type="STRING" id="1747903.ASR47_101747"/>
<dbReference type="AlphaFoldDB" id="A0A1A7C4B6"/>
<accession>A0A1A7C4B6</accession>
<proteinExistence type="predicted"/>
<evidence type="ECO:0000313" key="4">
    <source>
        <dbReference type="EMBL" id="OBV40547.1"/>
    </source>
</evidence>
<comment type="caution">
    <text evidence="4">The sequence shown here is derived from an EMBL/GenBank/DDBJ whole genome shotgun (WGS) entry which is preliminary data.</text>
</comment>
<name>A0A1A7C4B6_9BURK</name>
<dbReference type="Pfam" id="PF07589">
    <property type="entry name" value="PEP-CTERM"/>
    <property type="match status" value="1"/>
</dbReference>
<evidence type="ECO:0000313" key="5">
    <source>
        <dbReference type="Proteomes" id="UP000092713"/>
    </source>
</evidence>
<keyword evidence="1" id="KW-0812">Transmembrane</keyword>
<reference evidence="4 5" key="1">
    <citation type="submission" date="2016-04" db="EMBL/GenBank/DDBJ databases">
        <title>Draft genome sequence of Janthinobacterium psychrotolerans sp. nov., isolated from freshwater sediments in Denmark.</title>
        <authorList>
            <person name="Gong X."/>
            <person name="Skrivergaard S."/>
            <person name="Korsgaard B.S."/>
            <person name="Schreiber L."/>
            <person name="Marshall I.P."/>
            <person name="Finster K."/>
            <person name="Schramm A."/>
        </authorList>
    </citation>
    <scope>NUCLEOTIDE SEQUENCE [LARGE SCALE GENOMIC DNA]</scope>
    <source>
        <strain evidence="4 5">S3-2</strain>
    </source>
</reference>
<evidence type="ECO:0000256" key="2">
    <source>
        <dbReference type="SAM" id="SignalP"/>
    </source>
</evidence>
<evidence type="ECO:0000256" key="1">
    <source>
        <dbReference type="SAM" id="Phobius"/>
    </source>
</evidence>
<dbReference type="EMBL" id="LOCQ01000046">
    <property type="protein sequence ID" value="OBV40547.1"/>
    <property type="molecule type" value="Genomic_DNA"/>
</dbReference>
<dbReference type="Proteomes" id="UP000092713">
    <property type="component" value="Unassembled WGS sequence"/>
</dbReference>
<keyword evidence="1" id="KW-1133">Transmembrane helix</keyword>
<feature type="chain" id="PRO_5008355643" evidence="2">
    <location>
        <begin position="27"/>
        <end position="205"/>
    </location>
</feature>
<dbReference type="RefSeq" id="WP_065306828.1">
    <property type="nucleotide sequence ID" value="NZ_LOCQ01000046.1"/>
</dbReference>